<organism evidence="11 12">
    <name type="scientific">Paludibaculum fermentans</name>
    <dbReference type="NCBI Taxonomy" id="1473598"/>
    <lineage>
        <taxon>Bacteria</taxon>
        <taxon>Pseudomonadati</taxon>
        <taxon>Acidobacteriota</taxon>
        <taxon>Terriglobia</taxon>
        <taxon>Bryobacterales</taxon>
        <taxon>Bryobacteraceae</taxon>
        <taxon>Paludibaculum</taxon>
    </lineage>
</organism>
<dbReference type="Pfam" id="PF23235">
    <property type="entry name" value="WHD_3rd_Lhr"/>
    <property type="match status" value="1"/>
</dbReference>
<reference evidence="11 12" key="1">
    <citation type="submission" date="2020-10" db="EMBL/GenBank/DDBJ databases">
        <title>Complete genome sequence of Paludibaculum fermentans P105T, a facultatively anaerobic acidobacterium capable of dissimilatory Fe(III) reduction.</title>
        <authorList>
            <person name="Dedysh S.N."/>
            <person name="Beletsky A.V."/>
            <person name="Kulichevskaya I.S."/>
            <person name="Mardanov A.V."/>
            <person name="Ravin N.V."/>
        </authorList>
    </citation>
    <scope>NUCLEOTIDE SEQUENCE [LARGE SCALE GENOMIC DNA]</scope>
    <source>
        <strain evidence="11 12">P105</strain>
    </source>
</reference>
<dbReference type="Pfam" id="PF19306">
    <property type="entry name" value="WHD_Lhr"/>
    <property type="match status" value="1"/>
</dbReference>
<evidence type="ECO:0000256" key="7">
    <source>
        <dbReference type="ARBA" id="ARBA00023204"/>
    </source>
</evidence>
<proteinExistence type="predicted"/>
<dbReference type="InterPro" id="IPR055368">
    <property type="entry name" value="WH3_Lhr"/>
</dbReference>
<dbReference type="SMART" id="SM00487">
    <property type="entry name" value="DEXDc"/>
    <property type="match status" value="1"/>
</dbReference>
<dbReference type="GO" id="GO:0005524">
    <property type="term" value="F:ATP binding"/>
    <property type="evidence" value="ECO:0007669"/>
    <property type="project" value="UniProtKB-KW"/>
</dbReference>
<evidence type="ECO:0000256" key="5">
    <source>
        <dbReference type="ARBA" id="ARBA00022840"/>
    </source>
</evidence>
<accession>A0A7S7NRI6</accession>
<dbReference type="InterPro" id="IPR011545">
    <property type="entry name" value="DEAD/DEAH_box_helicase_dom"/>
</dbReference>
<evidence type="ECO:0000256" key="8">
    <source>
        <dbReference type="ARBA" id="ARBA00023235"/>
    </source>
</evidence>
<dbReference type="EMBL" id="CP063849">
    <property type="protein sequence ID" value="QOY88505.1"/>
    <property type="molecule type" value="Genomic_DNA"/>
</dbReference>
<dbReference type="InterPro" id="IPR045628">
    <property type="entry name" value="Lhr_WH_dom"/>
</dbReference>
<dbReference type="SMART" id="SM00490">
    <property type="entry name" value="HELICc"/>
    <property type="match status" value="1"/>
</dbReference>
<evidence type="ECO:0000256" key="3">
    <source>
        <dbReference type="ARBA" id="ARBA00022801"/>
    </source>
</evidence>
<evidence type="ECO:0000259" key="9">
    <source>
        <dbReference type="PROSITE" id="PS51192"/>
    </source>
</evidence>
<keyword evidence="5" id="KW-0067">ATP-binding</keyword>
<keyword evidence="8" id="KW-0413">Isomerase</keyword>
<feature type="domain" description="Helicase ATP-binding" evidence="9">
    <location>
        <begin position="60"/>
        <end position="254"/>
    </location>
</feature>
<dbReference type="Pfam" id="PF00270">
    <property type="entry name" value="DEAD"/>
    <property type="match status" value="1"/>
</dbReference>
<dbReference type="SUPFAM" id="SSF52540">
    <property type="entry name" value="P-loop containing nucleoside triphosphate hydrolases"/>
    <property type="match status" value="1"/>
</dbReference>
<dbReference type="Pfam" id="PF08494">
    <property type="entry name" value="DEAD_assoc"/>
    <property type="match status" value="1"/>
</dbReference>
<dbReference type="InterPro" id="IPR027417">
    <property type="entry name" value="P-loop_NTPase"/>
</dbReference>
<keyword evidence="7" id="KW-0234">DNA repair</keyword>
<keyword evidence="2" id="KW-0227">DNA damage</keyword>
<keyword evidence="12" id="KW-1185">Reference proteome</keyword>
<dbReference type="CDD" id="cd17922">
    <property type="entry name" value="DEXHc_LHR-like"/>
    <property type="match status" value="1"/>
</dbReference>
<keyword evidence="4 11" id="KW-0347">Helicase</keyword>
<dbReference type="GO" id="GO:0004386">
    <property type="term" value="F:helicase activity"/>
    <property type="evidence" value="ECO:0007669"/>
    <property type="project" value="UniProtKB-KW"/>
</dbReference>
<dbReference type="InterPro" id="IPR013701">
    <property type="entry name" value="Lhr-like_DEAD/DEAH_assoc"/>
</dbReference>
<evidence type="ECO:0000313" key="12">
    <source>
        <dbReference type="Proteomes" id="UP000593892"/>
    </source>
</evidence>
<keyword evidence="3" id="KW-0378">Hydrolase</keyword>
<dbReference type="PROSITE" id="PS51192">
    <property type="entry name" value="HELICASE_ATP_BIND_1"/>
    <property type="match status" value="1"/>
</dbReference>
<dbReference type="InterPro" id="IPR052511">
    <property type="entry name" value="ATP-dep_Helicase"/>
</dbReference>
<evidence type="ECO:0000256" key="1">
    <source>
        <dbReference type="ARBA" id="ARBA00022741"/>
    </source>
</evidence>
<evidence type="ECO:0000259" key="10">
    <source>
        <dbReference type="PROSITE" id="PS51194"/>
    </source>
</evidence>
<dbReference type="PANTHER" id="PTHR47962:SF5">
    <property type="entry name" value="ATP-DEPENDENT HELICASE LHR-RELATED"/>
    <property type="match status" value="1"/>
</dbReference>
<keyword evidence="1" id="KW-0547">Nucleotide-binding</keyword>
<gene>
    <name evidence="11" type="ORF">IRI77_00635</name>
</gene>
<dbReference type="KEGG" id="pfer:IRI77_00635"/>
<dbReference type="InterPro" id="IPR001650">
    <property type="entry name" value="Helicase_C-like"/>
</dbReference>
<dbReference type="Pfam" id="PF00271">
    <property type="entry name" value="Helicase_C"/>
    <property type="match status" value="1"/>
</dbReference>
<evidence type="ECO:0000313" key="11">
    <source>
        <dbReference type="EMBL" id="QOY88505.1"/>
    </source>
</evidence>
<dbReference type="Pfam" id="PF23234">
    <property type="entry name" value="WHD_4th_Lhr"/>
    <property type="match status" value="1"/>
</dbReference>
<dbReference type="PROSITE" id="PS51194">
    <property type="entry name" value="HELICASE_CTER"/>
    <property type="match status" value="1"/>
</dbReference>
<dbReference type="GO" id="GO:0016887">
    <property type="term" value="F:ATP hydrolysis activity"/>
    <property type="evidence" value="ECO:0007669"/>
    <property type="project" value="TreeGrafter"/>
</dbReference>
<dbReference type="InterPro" id="IPR014001">
    <property type="entry name" value="Helicase_ATP-bd"/>
</dbReference>
<dbReference type="GO" id="GO:0006281">
    <property type="term" value="P:DNA repair"/>
    <property type="evidence" value="ECO:0007669"/>
    <property type="project" value="UniProtKB-KW"/>
</dbReference>
<feature type="domain" description="Helicase C-terminal" evidence="10">
    <location>
        <begin position="287"/>
        <end position="441"/>
    </location>
</feature>
<evidence type="ECO:0000256" key="2">
    <source>
        <dbReference type="ARBA" id="ARBA00022763"/>
    </source>
</evidence>
<dbReference type="PANTHER" id="PTHR47962">
    <property type="entry name" value="ATP-DEPENDENT HELICASE LHR-RELATED-RELATED"/>
    <property type="match status" value="1"/>
</dbReference>
<dbReference type="Proteomes" id="UP000593892">
    <property type="component" value="Chromosome"/>
</dbReference>
<protein>
    <submittedName>
        <fullName evidence="11">DEAD/DEAH box helicase</fullName>
    </submittedName>
</protein>
<dbReference type="GO" id="GO:0003677">
    <property type="term" value="F:DNA binding"/>
    <property type="evidence" value="ECO:0007669"/>
    <property type="project" value="UniProtKB-KW"/>
</dbReference>
<sequence>MRRRNHPLCPPGPACQAGACDNRSTEVLIRPSPLSGFDPLVQEWFAARFQQPTAPQVNAWPEISAGRDVLVAAPTGSGKTLAAFLLAIDRLIRAARLGDLPNETQVVYVSPLKALSNDVHKNLELPLAQIAALAKEKGIALAPIRTAIRTGDTPAAERQRMTKHAPHILVTTPESLYILLTADRPRKFLTTVTTVIVDEIHAIVGDKRGSHLALTLARLNALCAKPPQRVGLSATVSPIEEVARFLSPHVSIVDVGHRREMDLSIEVPDDELGAVATSEMWAEIYDRIAAHIRAHRTTLVFVNTRRLSERIAHALSERLGENVVLPHHGSLSRTLRLDAESRLKAGELRAVVATASLELGIDIGTVDLAILIGSTRSIAVALQRIGRSGHWVGARPAGIFIPSTRDDLIECAAIIHAIRSGDLERVEIPRNPLDILAQQIIAETAAQPWRTDDLFDLVRSAYPYRDLDRATFDAVVEMSSEGIATARGRSGALLHRDQVNGWIRGRRGARLAAITSGGAIPENSLYTVVAEPDGTNVGTLDEDFAVESITGDVFLLGTHSWRIRHVMKGRVHVEDAHGAPPSIPFWLGEAPGRSAELSAAVSRLRQRLLQPGGAEWLVAECGMNAAGAIQAIAYVREGVARLGALPTLDTVVAERFFDESGGMQLILHAPFGSRVNRAWGLALRKRFCRTFNFELQAAATDNGIVISLSDRHAFPLELIFQFLKAATARDVLTQALLDAPMFGARWRWNASRALAILRFNGGKRVPPPIQRMRSEDLLAAVFPDQVACAENLTGPIQIPDHPLVNETIDNCLHEAMDLDRLIDVLAAIEKGDIRTVVLDLPAPSVFSHEILNANPYAFLDDAPLEERRARAVQLRQTLRTDLTDGTGILDPAAIAQVAAESWPDVRDADELHDALLTLITMPPEPKWTHFYQQLEQTGRASTHHRNGRPFWVPTEKLEAAGDILSILRGWMESTGPSTLRVLSETLAFPFGDIESAMARLEFEGQVLSGHFSQPAASELEWCNRRVLARIHRTTLGRLRREIAPVTAQQFHAFLAKWQHVAPGTQLHGADGLFEVIRQLQGYEAAASVWESHLLPRRIANYEPELLDDLCLSGDVTWARVSPHPALEEEGRRIRPTKLAPIAMMLRDDSEWLLSRHETESSSESLSHPARDVLELLRSEKALFFTDLVRTTRHLASEVEDALWELVAAGLVTADGFENLRSIIDPKRRRGEGRGRHARPRHSAGRWALVQRTPGDPAERIQKWAEQLLLRWGVLIRDLLARETGAPPWRELLPVLRKLEAQGQIRGGRFIDGFTGEQFARPEALDLMRAVRREADAAGPVDLTTPDPLNLIGILLPGPRIGRLA</sequence>
<name>A0A7S7NRI6_PALFE</name>
<dbReference type="Gene3D" id="3.40.50.300">
    <property type="entry name" value="P-loop containing nucleotide triphosphate hydrolases"/>
    <property type="match status" value="2"/>
</dbReference>
<evidence type="ECO:0000256" key="4">
    <source>
        <dbReference type="ARBA" id="ARBA00022806"/>
    </source>
</evidence>
<dbReference type="CDD" id="cd18796">
    <property type="entry name" value="SF2_C_LHR"/>
    <property type="match status" value="1"/>
</dbReference>
<keyword evidence="6" id="KW-0238">DNA-binding</keyword>
<dbReference type="InterPro" id="IPR055367">
    <property type="entry name" value="WH4_Lhr"/>
</dbReference>
<evidence type="ECO:0000256" key="6">
    <source>
        <dbReference type="ARBA" id="ARBA00023125"/>
    </source>
</evidence>